<keyword evidence="8" id="KW-1133">Transmembrane helix</keyword>
<dbReference type="NCBIfam" id="TIGR01709">
    <property type="entry name" value="typeII_sec_gspL"/>
    <property type="match status" value="1"/>
</dbReference>
<gene>
    <name evidence="12" type="ORF">CS062_03170</name>
</gene>
<dbReference type="GO" id="GO:0009276">
    <property type="term" value="C:Gram-negative-bacterium-type cell wall"/>
    <property type="evidence" value="ECO:0007669"/>
    <property type="project" value="InterPro"/>
</dbReference>
<evidence type="ECO:0000256" key="4">
    <source>
        <dbReference type="ARBA" id="ARBA00022475"/>
    </source>
</evidence>
<organism evidence="12 13">
    <name type="scientific">Roseateles chitinivorans</name>
    <dbReference type="NCBI Taxonomy" id="2917965"/>
    <lineage>
        <taxon>Bacteria</taxon>
        <taxon>Pseudomonadati</taxon>
        <taxon>Pseudomonadota</taxon>
        <taxon>Betaproteobacteria</taxon>
        <taxon>Burkholderiales</taxon>
        <taxon>Sphaerotilaceae</taxon>
        <taxon>Roseateles</taxon>
    </lineage>
</organism>
<dbReference type="InterPro" id="IPR007812">
    <property type="entry name" value="T2SS_protein-GspL"/>
</dbReference>
<protein>
    <submittedName>
        <fullName evidence="12">General secretion pathway protein GspL</fullName>
    </submittedName>
</protein>
<dbReference type="AlphaFoldDB" id="A0A2G9CE02"/>
<evidence type="ECO:0000313" key="13">
    <source>
        <dbReference type="Proteomes" id="UP000231501"/>
    </source>
</evidence>
<evidence type="ECO:0000256" key="5">
    <source>
        <dbReference type="ARBA" id="ARBA00022519"/>
    </source>
</evidence>
<dbReference type="Proteomes" id="UP000231501">
    <property type="component" value="Unassembled WGS sequence"/>
</dbReference>
<reference evidence="12 13" key="1">
    <citation type="submission" date="2017-11" db="EMBL/GenBank/DDBJ databases">
        <title>Draft genome sequence of Mitsuaria sp. HWN-4.</title>
        <authorList>
            <person name="Gundlapally S.R."/>
        </authorList>
    </citation>
    <scope>NUCLEOTIDE SEQUENCE [LARGE SCALE GENOMIC DNA]</scope>
    <source>
        <strain evidence="12 13">HWN-4</strain>
    </source>
</reference>
<dbReference type="InterPro" id="IPR024230">
    <property type="entry name" value="GspL_cyto_dom"/>
</dbReference>
<comment type="subcellular location">
    <subcellularLocation>
        <location evidence="1">Cell inner membrane</location>
        <topology evidence="1">Single-pass membrane protein</topology>
    </subcellularLocation>
</comment>
<dbReference type="GO" id="GO:0005886">
    <property type="term" value="C:plasma membrane"/>
    <property type="evidence" value="ECO:0007669"/>
    <property type="project" value="UniProtKB-SubCell"/>
</dbReference>
<dbReference type="Gene3D" id="3.30.420.380">
    <property type="match status" value="1"/>
</dbReference>
<dbReference type="SUPFAM" id="SSF53067">
    <property type="entry name" value="Actin-like ATPase domain"/>
    <property type="match status" value="1"/>
</dbReference>
<evidence type="ECO:0000256" key="7">
    <source>
        <dbReference type="ARBA" id="ARBA00022927"/>
    </source>
</evidence>
<evidence type="ECO:0000256" key="1">
    <source>
        <dbReference type="ARBA" id="ARBA00004377"/>
    </source>
</evidence>
<evidence type="ECO:0000256" key="6">
    <source>
        <dbReference type="ARBA" id="ARBA00022692"/>
    </source>
</evidence>
<dbReference type="Pfam" id="PF05134">
    <property type="entry name" value="T2SSL"/>
    <property type="match status" value="1"/>
</dbReference>
<evidence type="ECO:0000313" key="12">
    <source>
        <dbReference type="EMBL" id="PIM54637.1"/>
    </source>
</evidence>
<evidence type="ECO:0000256" key="2">
    <source>
        <dbReference type="ARBA" id="ARBA00005318"/>
    </source>
</evidence>
<dbReference type="GO" id="GO:0015627">
    <property type="term" value="C:type II protein secretion system complex"/>
    <property type="evidence" value="ECO:0007669"/>
    <property type="project" value="InterPro"/>
</dbReference>
<sequence length="407" mass="44382">MSTLLILLPAHPPQSGTAQDYEYWFSHDAQAPAHARGHGERAPLSALPRADRVMALIGDDQLSWLPAQLPKVKGGKLRGAVVGVMEDQLLEDPERLHFALLDSPDADGRTHWVAVTAREPLRAHLQAIEAAGLLVESLLPLSWPQPASGSADGGYVHAGADGRARLRVSRADGVATFPLDSGGLRNWLGEDWWQQAPVSASPAAAAEAEQWLGRPVRVLSDTDRAWAARQAPVNLLQFDLTPRQRGWQRLYQAWQTLQTPAWRPFRWGVVGLVAVQVIGLNAMAWQQGRAIDARKAEQEALLRQSFPQVRVVRDARAQMVRETEALRGGAGQVGPGDLEDLLAAVARATPPGEPPLPGLRFEPGRLQLSGLSAPQRAQLRDRLGRDPALRVAEDGDALQLSLRPENR</sequence>
<keyword evidence="13" id="KW-1185">Reference proteome</keyword>
<accession>A0A2G9CE02</accession>
<proteinExistence type="inferred from homology"/>
<name>A0A2G9CE02_9BURK</name>
<evidence type="ECO:0000256" key="3">
    <source>
        <dbReference type="ARBA" id="ARBA00022448"/>
    </source>
</evidence>
<evidence type="ECO:0000259" key="10">
    <source>
        <dbReference type="Pfam" id="PF05134"/>
    </source>
</evidence>
<dbReference type="EMBL" id="PEOG01000008">
    <property type="protein sequence ID" value="PIM54637.1"/>
    <property type="molecule type" value="Genomic_DNA"/>
</dbReference>
<evidence type="ECO:0000256" key="9">
    <source>
        <dbReference type="ARBA" id="ARBA00023136"/>
    </source>
</evidence>
<comment type="caution">
    <text evidence="12">The sequence shown here is derived from an EMBL/GenBank/DDBJ whole genome shotgun (WGS) entry which is preliminary data.</text>
</comment>
<dbReference type="RefSeq" id="WP_099860019.1">
    <property type="nucleotide sequence ID" value="NZ_PEOG01000008.1"/>
</dbReference>
<dbReference type="Pfam" id="PF12693">
    <property type="entry name" value="GspL_C"/>
    <property type="match status" value="1"/>
</dbReference>
<comment type="similarity">
    <text evidence="2">Belongs to the GSP L family.</text>
</comment>
<dbReference type="OrthoDB" id="8557903at2"/>
<keyword evidence="9" id="KW-0472">Membrane</keyword>
<evidence type="ECO:0000259" key="11">
    <source>
        <dbReference type="Pfam" id="PF12693"/>
    </source>
</evidence>
<keyword evidence="3" id="KW-0813">Transport</keyword>
<feature type="domain" description="GspL cytoplasmic actin-ATPase-like" evidence="10">
    <location>
        <begin position="34"/>
        <end position="140"/>
    </location>
</feature>
<keyword evidence="6" id="KW-0812">Transmembrane</keyword>
<keyword evidence="4" id="KW-1003">Cell membrane</keyword>
<keyword evidence="5" id="KW-0997">Cell inner membrane</keyword>
<keyword evidence="7" id="KW-0653">Protein transport</keyword>
<dbReference type="GO" id="GO:0015628">
    <property type="term" value="P:protein secretion by the type II secretion system"/>
    <property type="evidence" value="ECO:0007669"/>
    <property type="project" value="InterPro"/>
</dbReference>
<evidence type="ECO:0000256" key="8">
    <source>
        <dbReference type="ARBA" id="ARBA00022989"/>
    </source>
</evidence>
<dbReference type="InterPro" id="IPR043129">
    <property type="entry name" value="ATPase_NBD"/>
</dbReference>
<feature type="domain" description="GspL periplasmic" evidence="11">
    <location>
        <begin position="261"/>
        <end position="386"/>
    </location>
</feature>
<dbReference type="InterPro" id="IPR025691">
    <property type="entry name" value="GspL_pp_dom"/>
</dbReference>